<accession>A0AAD3Y2K4</accession>
<keyword evidence="2" id="KW-0732">Signal</keyword>
<organism evidence="3 4">
    <name type="scientific">Nepenthes gracilis</name>
    <name type="common">Slender pitcher plant</name>
    <dbReference type="NCBI Taxonomy" id="150966"/>
    <lineage>
        <taxon>Eukaryota</taxon>
        <taxon>Viridiplantae</taxon>
        <taxon>Streptophyta</taxon>
        <taxon>Embryophyta</taxon>
        <taxon>Tracheophyta</taxon>
        <taxon>Spermatophyta</taxon>
        <taxon>Magnoliopsida</taxon>
        <taxon>eudicotyledons</taxon>
        <taxon>Gunneridae</taxon>
        <taxon>Pentapetalae</taxon>
        <taxon>Caryophyllales</taxon>
        <taxon>Nepenthaceae</taxon>
        <taxon>Nepenthes</taxon>
    </lineage>
</organism>
<feature type="chain" id="PRO_5042048507" description="NADH dehydrogenase subunit 6" evidence="2">
    <location>
        <begin position="19"/>
        <end position="154"/>
    </location>
</feature>
<evidence type="ECO:0008006" key="5">
    <source>
        <dbReference type="Google" id="ProtNLM"/>
    </source>
</evidence>
<dbReference type="EMBL" id="BSYO01000032">
    <property type="protein sequence ID" value="GMH27117.1"/>
    <property type="molecule type" value="Genomic_DNA"/>
</dbReference>
<comment type="caution">
    <text evidence="3">The sequence shown here is derived from an EMBL/GenBank/DDBJ whole genome shotgun (WGS) entry which is preliminary data.</text>
</comment>
<evidence type="ECO:0000313" key="3">
    <source>
        <dbReference type="EMBL" id="GMH27117.1"/>
    </source>
</evidence>
<feature type="transmembrane region" description="Helical" evidence="1">
    <location>
        <begin position="69"/>
        <end position="88"/>
    </location>
</feature>
<proteinExistence type="predicted"/>
<sequence>MIFCFALSAASFLALLGAIDPATVGLSSCLPMHEVRNSTVFDDSLVGKVLMPIGFYCEPVMLKCSIHVGSFAIALWLGGFPLFADAWLGMFPMRKGLWFGGLFCMKWLMRFVFVGTMSLSVGILLLLGCVEVERRELSMSMGSPDFRSPAKCCS</sequence>
<feature type="transmembrane region" description="Helical" evidence="1">
    <location>
        <begin position="108"/>
        <end position="130"/>
    </location>
</feature>
<name>A0AAD3Y2K4_NEPGR</name>
<keyword evidence="4" id="KW-1185">Reference proteome</keyword>
<keyword evidence="1" id="KW-0472">Membrane</keyword>
<feature type="signal peptide" evidence="2">
    <location>
        <begin position="1"/>
        <end position="18"/>
    </location>
</feature>
<keyword evidence="1" id="KW-1133">Transmembrane helix</keyword>
<evidence type="ECO:0000256" key="2">
    <source>
        <dbReference type="SAM" id="SignalP"/>
    </source>
</evidence>
<reference evidence="3" key="1">
    <citation type="submission" date="2023-05" db="EMBL/GenBank/DDBJ databases">
        <title>Nepenthes gracilis genome sequencing.</title>
        <authorList>
            <person name="Fukushima K."/>
        </authorList>
    </citation>
    <scope>NUCLEOTIDE SEQUENCE</scope>
    <source>
        <strain evidence="3">SING2019-196</strain>
    </source>
</reference>
<protein>
    <recommendedName>
        <fullName evidence="5">NADH dehydrogenase subunit 6</fullName>
    </recommendedName>
</protein>
<gene>
    <name evidence="3" type="ORF">Nepgr_028960</name>
</gene>
<keyword evidence="1" id="KW-0812">Transmembrane</keyword>
<evidence type="ECO:0000256" key="1">
    <source>
        <dbReference type="SAM" id="Phobius"/>
    </source>
</evidence>
<dbReference type="Proteomes" id="UP001279734">
    <property type="component" value="Unassembled WGS sequence"/>
</dbReference>
<dbReference type="AlphaFoldDB" id="A0AAD3Y2K4"/>
<evidence type="ECO:0000313" key="4">
    <source>
        <dbReference type="Proteomes" id="UP001279734"/>
    </source>
</evidence>